<dbReference type="SUPFAM" id="SSF56219">
    <property type="entry name" value="DNase I-like"/>
    <property type="match status" value="1"/>
</dbReference>
<feature type="domain" description="Endonuclease/exonuclease/phosphatase" evidence="1">
    <location>
        <begin position="10"/>
        <end position="253"/>
    </location>
</feature>
<dbReference type="InterPro" id="IPR005135">
    <property type="entry name" value="Endo/exonuclease/phosphatase"/>
</dbReference>
<keyword evidence="3" id="KW-1185">Reference proteome</keyword>
<comment type="caution">
    <text evidence="2">The sequence shown here is derived from an EMBL/GenBank/DDBJ whole genome shotgun (WGS) entry which is preliminary data.</text>
</comment>
<evidence type="ECO:0000313" key="3">
    <source>
        <dbReference type="Proteomes" id="UP000274601"/>
    </source>
</evidence>
<dbReference type="InterPro" id="IPR036691">
    <property type="entry name" value="Endo/exonu/phosph_ase_sf"/>
</dbReference>
<dbReference type="Pfam" id="PF03372">
    <property type="entry name" value="Exo_endo_phos"/>
    <property type="match status" value="1"/>
</dbReference>
<name>A0A495R098_9ACTN</name>
<dbReference type="AlphaFoldDB" id="A0A495R098"/>
<reference evidence="2 3" key="1">
    <citation type="submission" date="2018-10" db="EMBL/GenBank/DDBJ databases">
        <title>Genomic Encyclopedia of Archaeal and Bacterial Type Strains, Phase II (KMG-II): from individual species to whole genera.</title>
        <authorList>
            <person name="Goeker M."/>
        </authorList>
    </citation>
    <scope>NUCLEOTIDE SEQUENCE [LARGE SCALE GENOMIC DNA]</scope>
    <source>
        <strain evidence="2 3">DSM 43383</strain>
    </source>
</reference>
<dbReference type="RefSeq" id="WP_121433182.1">
    <property type="nucleotide sequence ID" value="NZ_RBWU01000001.1"/>
</dbReference>
<proteinExistence type="predicted"/>
<dbReference type="Proteomes" id="UP000274601">
    <property type="component" value="Unassembled WGS sequence"/>
</dbReference>
<dbReference type="Gene3D" id="3.60.10.10">
    <property type="entry name" value="Endonuclease/exonuclease/phosphatase"/>
    <property type="match status" value="1"/>
</dbReference>
<dbReference type="OrthoDB" id="3452444at2"/>
<dbReference type="GO" id="GO:0003824">
    <property type="term" value="F:catalytic activity"/>
    <property type="evidence" value="ECO:0007669"/>
    <property type="project" value="InterPro"/>
</dbReference>
<organism evidence="2 3">
    <name type="scientific">Actinomadura pelletieri DSM 43383</name>
    <dbReference type="NCBI Taxonomy" id="1120940"/>
    <lineage>
        <taxon>Bacteria</taxon>
        <taxon>Bacillati</taxon>
        <taxon>Actinomycetota</taxon>
        <taxon>Actinomycetes</taxon>
        <taxon>Streptosporangiales</taxon>
        <taxon>Thermomonosporaceae</taxon>
        <taxon>Actinomadura</taxon>
    </lineage>
</organism>
<evidence type="ECO:0000259" key="1">
    <source>
        <dbReference type="Pfam" id="PF03372"/>
    </source>
</evidence>
<gene>
    <name evidence="2" type="ORF">BZB76_1177</name>
</gene>
<evidence type="ECO:0000313" key="2">
    <source>
        <dbReference type="EMBL" id="RKS79702.1"/>
    </source>
</evidence>
<accession>A0A495R098</accession>
<sequence>MGAPRSLRVATYNLFEGGLDRDPVPGRREDDSRLQEQVAVLASLDLDLIGLQEARWGKDGSERARRIARRLGMSYCFVGPSNFYSLDLAVFVRESDDIAVAGTEHLLGPPWVHGLTNVTLQVGGRPEPLHFLVGHSAPSSPTTRLAEAEMATVHRHLDAIYVADFNAAAIGEEPGDTVALSHKAAQKFDTRPAEELVAAGFRDVGADWGDSTPTVGYTGRGVAYRCDRIHTTLPSEGITGYGVVLEGDGLSDHRAVWAEFTVGG</sequence>
<dbReference type="EMBL" id="RBWU01000001">
    <property type="protein sequence ID" value="RKS79702.1"/>
    <property type="molecule type" value="Genomic_DNA"/>
</dbReference>
<protein>
    <recommendedName>
        <fullName evidence="1">Endonuclease/exonuclease/phosphatase domain-containing protein</fullName>
    </recommendedName>
</protein>